<evidence type="ECO:0000313" key="1">
    <source>
        <dbReference type="EMBL" id="MBM7414348.1"/>
    </source>
</evidence>
<keyword evidence="2" id="KW-1185">Reference proteome</keyword>
<accession>A0ABS2KR51</accession>
<organism evidence="1 2">
    <name type="scientific">Rhodococcoides corynebacterioides</name>
    <dbReference type="NCBI Taxonomy" id="53972"/>
    <lineage>
        <taxon>Bacteria</taxon>
        <taxon>Bacillati</taxon>
        <taxon>Actinomycetota</taxon>
        <taxon>Actinomycetes</taxon>
        <taxon>Mycobacteriales</taxon>
        <taxon>Nocardiaceae</taxon>
        <taxon>Rhodococcoides</taxon>
    </lineage>
</organism>
<comment type="caution">
    <text evidence="1">The sequence shown here is derived from an EMBL/GenBank/DDBJ whole genome shotgun (WGS) entry which is preliminary data.</text>
</comment>
<sequence length="85" mass="9048">MRDLLDSDSPPKEVSPVEIYTTATLLQQKSAVCSTGMNKAGAGAVAEAIALSTTGFGVAPLPRRHRERWAHRASVGTGVDRDITR</sequence>
<evidence type="ECO:0000313" key="2">
    <source>
        <dbReference type="Proteomes" id="UP000703038"/>
    </source>
</evidence>
<dbReference type="Proteomes" id="UP000703038">
    <property type="component" value="Unassembled WGS sequence"/>
</dbReference>
<name>A0ABS2KR51_9NOCA</name>
<protein>
    <submittedName>
        <fullName evidence="1">Uncharacterized protein</fullName>
    </submittedName>
</protein>
<reference evidence="1 2" key="1">
    <citation type="submission" date="2021-01" db="EMBL/GenBank/DDBJ databases">
        <title>Genomics of switchgrass bacterial isolates.</title>
        <authorList>
            <person name="Shade A."/>
        </authorList>
    </citation>
    <scope>NUCLEOTIDE SEQUENCE [LARGE SCALE GENOMIC DNA]</scope>
    <source>
        <strain evidence="1 2">PvP111</strain>
    </source>
</reference>
<dbReference type="RefSeq" id="WP_204867130.1">
    <property type="nucleotide sequence ID" value="NZ_JAFBBK010000001.1"/>
</dbReference>
<proteinExistence type="predicted"/>
<gene>
    <name evidence="1" type="ORF">JOE42_001081</name>
</gene>
<dbReference type="EMBL" id="JAFBBK010000001">
    <property type="protein sequence ID" value="MBM7414348.1"/>
    <property type="molecule type" value="Genomic_DNA"/>
</dbReference>